<gene>
    <name evidence="3" type="ORF">GGG17_12685</name>
</gene>
<dbReference type="RefSeq" id="WP_154594072.1">
    <property type="nucleotide sequence ID" value="NZ_CP171001.1"/>
</dbReference>
<keyword evidence="2" id="KW-0812">Transmembrane</keyword>
<evidence type="ECO:0000256" key="1">
    <source>
        <dbReference type="SAM" id="MobiDB-lite"/>
    </source>
</evidence>
<reference evidence="3 4" key="1">
    <citation type="submission" date="2019-11" db="EMBL/GenBank/DDBJ databases">
        <title>Whole genome sequencing identifies a novel species of the genus Arsenicicoccus isolated from human blood.</title>
        <authorList>
            <person name="Jeong J.H."/>
            <person name="Kweon O.J."/>
            <person name="Kim H.R."/>
            <person name="Kim T.-H."/>
            <person name="Ha S.-M."/>
            <person name="Lee M.-K."/>
        </authorList>
    </citation>
    <scope>NUCLEOTIDE SEQUENCE [LARGE SCALE GENOMIC DNA]</scope>
    <source>
        <strain evidence="3 4">MKL-02</strain>
    </source>
</reference>
<dbReference type="InterPro" id="IPR025445">
    <property type="entry name" value="DUF4191"/>
</dbReference>
<name>A0A6I3IJH3_9MICO</name>
<feature type="transmembrane region" description="Helical" evidence="2">
    <location>
        <begin position="75"/>
        <end position="94"/>
    </location>
</feature>
<dbReference type="AlphaFoldDB" id="A0A6I3IJH3"/>
<keyword evidence="2" id="KW-1133">Transmembrane helix</keyword>
<protein>
    <submittedName>
        <fullName evidence="3">DUF4191 family protein</fullName>
    </submittedName>
</protein>
<evidence type="ECO:0000313" key="4">
    <source>
        <dbReference type="Proteomes" id="UP000431092"/>
    </source>
</evidence>
<feature type="region of interest" description="Disordered" evidence="1">
    <location>
        <begin position="244"/>
        <end position="267"/>
    </location>
</feature>
<dbReference type="EMBL" id="WLVL01000040">
    <property type="protein sequence ID" value="MTB72803.1"/>
    <property type="molecule type" value="Genomic_DNA"/>
</dbReference>
<dbReference type="Proteomes" id="UP000431092">
    <property type="component" value="Unassembled WGS sequence"/>
</dbReference>
<feature type="compositionally biased region" description="Polar residues" evidence="1">
    <location>
        <begin position="1"/>
        <end position="11"/>
    </location>
</feature>
<keyword evidence="2" id="KW-0472">Membrane</keyword>
<organism evidence="3 4">
    <name type="scientific">Arsenicicoccus cauae</name>
    <dbReference type="NCBI Taxonomy" id="2663847"/>
    <lineage>
        <taxon>Bacteria</taxon>
        <taxon>Bacillati</taxon>
        <taxon>Actinomycetota</taxon>
        <taxon>Actinomycetes</taxon>
        <taxon>Micrococcales</taxon>
        <taxon>Intrasporangiaceae</taxon>
        <taxon>Arsenicicoccus</taxon>
    </lineage>
</organism>
<feature type="transmembrane region" description="Helical" evidence="2">
    <location>
        <begin position="52"/>
        <end position="69"/>
    </location>
</feature>
<proteinExistence type="predicted"/>
<accession>A0A6I3IJH3</accession>
<evidence type="ECO:0000256" key="2">
    <source>
        <dbReference type="SAM" id="Phobius"/>
    </source>
</evidence>
<sequence length="267" mass="28792">MAREASGSTKASRFGRAKAPKPPKDPNKPGRVAQMKQAYGFAKQVDPTITRWMVGAALLTLLVMVAIGFLVGHPWYFLILGIPLAALAAMIVMSRRTDRGAYSMIEGKPGATMAALSSIRRGGWFIEQQPIAADGRPKGQDYTNVATLYRAVGRPGVVLVAEGPSARAKKLLVEERRKVERLASGSPVHLMRVGDAESEGQSGDVEVVPVRKLASKVQRLKPVLTKEEVGVVNKRLKAMNGMRAGAGIPAGMDPTRTRVDRKGMRGR</sequence>
<keyword evidence="4" id="KW-1185">Reference proteome</keyword>
<dbReference type="Pfam" id="PF13829">
    <property type="entry name" value="DUF4191"/>
    <property type="match status" value="1"/>
</dbReference>
<feature type="region of interest" description="Disordered" evidence="1">
    <location>
        <begin position="1"/>
        <end position="31"/>
    </location>
</feature>
<comment type="caution">
    <text evidence="3">The sequence shown here is derived from an EMBL/GenBank/DDBJ whole genome shotgun (WGS) entry which is preliminary data.</text>
</comment>
<evidence type="ECO:0000313" key="3">
    <source>
        <dbReference type="EMBL" id="MTB72803.1"/>
    </source>
</evidence>
<feature type="compositionally biased region" description="Basic and acidic residues" evidence="1">
    <location>
        <begin position="255"/>
        <end position="267"/>
    </location>
</feature>